<evidence type="ECO:0000256" key="1">
    <source>
        <dbReference type="ARBA" id="ARBA00006432"/>
    </source>
</evidence>
<dbReference type="PROSITE" id="PS00455">
    <property type="entry name" value="AMP_BINDING"/>
    <property type="match status" value="1"/>
</dbReference>
<dbReference type="Pfam" id="PF00501">
    <property type="entry name" value="AMP-binding"/>
    <property type="match status" value="1"/>
</dbReference>
<dbReference type="OrthoDB" id="288590at2759"/>
<dbReference type="EMBL" id="CAJPVJ010002617">
    <property type="protein sequence ID" value="CAG2166545.1"/>
    <property type="molecule type" value="Genomic_DNA"/>
</dbReference>
<evidence type="ECO:0000256" key="8">
    <source>
        <dbReference type="ARBA" id="ARBA00041297"/>
    </source>
</evidence>
<dbReference type="GO" id="GO:0004467">
    <property type="term" value="F:long-chain fatty acid-CoA ligase activity"/>
    <property type="evidence" value="ECO:0007669"/>
    <property type="project" value="UniProtKB-EC"/>
</dbReference>
<evidence type="ECO:0000256" key="7">
    <source>
        <dbReference type="ARBA" id="ARBA00036527"/>
    </source>
</evidence>
<dbReference type="Proteomes" id="UP000728032">
    <property type="component" value="Unassembled WGS sequence"/>
</dbReference>
<evidence type="ECO:0000259" key="11">
    <source>
        <dbReference type="Pfam" id="PF13193"/>
    </source>
</evidence>
<protein>
    <recommendedName>
        <fullName evidence="6">long-chain-fatty-acid--CoA ligase</fullName>
        <ecNumber evidence="6">6.2.1.3</ecNumber>
    </recommendedName>
    <alternativeName>
        <fullName evidence="8">Long-chain-fatty-acid--CoA ligase</fullName>
    </alternativeName>
</protein>
<dbReference type="Gene3D" id="3.30.300.30">
    <property type="match status" value="1"/>
</dbReference>
<evidence type="ECO:0000256" key="2">
    <source>
        <dbReference type="ARBA" id="ARBA00022598"/>
    </source>
</evidence>
<dbReference type="EC" id="6.2.1.3" evidence="6"/>
<evidence type="ECO:0000256" key="6">
    <source>
        <dbReference type="ARBA" id="ARBA00026121"/>
    </source>
</evidence>
<evidence type="ECO:0000256" key="3">
    <source>
        <dbReference type="ARBA" id="ARBA00022741"/>
    </source>
</evidence>
<keyword evidence="4" id="KW-0443">Lipid metabolism</keyword>
<dbReference type="GO" id="GO:0044539">
    <property type="term" value="P:long-chain fatty acid import into cell"/>
    <property type="evidence" value="ECO:0007669"/>
    <property type="project" value="TreeGrafter"/>
</dbReference>
<sequence length="453" mass="51104">MKYFSFGAHVVPEGHDIPSQPLHELLEQSSSKDPITLSKGNFSDKLYYIFTSGTTGLPKAAVIRNHRFVWMGVIIRSLFSFDHNDNLYLTLPLYHNNAGTMGCAQAVLFGITLTLREKFSASNFWDDCIRYKCTGAMYIGEICRYLLAQPEKPVDRQHNLRIMFGNGLRKKIWTDFKTRFNLRQIGEFYGSTEGNANVANISNREGACGFVPCCIPWLCRLVYPVVVMKVDEKTGEPIRDEKGLCIPVKPGEIGEIVGKINESDPARAYPGYHNVEATKKKVVCDVLTTGDKAFLSGDLMEMDELGFLYFRDRTGDTFRWKGENVSTTEIEAIIQKVIRLNDCVIFGVSVEQCEGKAGMAVLSRPPNGTIDMKNLYSRLKDDLPSYAVPLFVRLVDKIELTGSYKLQKHSLEKEGFNPNVVKDELFFLDKKSNSYVTLTPQLYTEIQSGNILL</sequence>
<evidence type="ECO:0000313" key="13">
    <source>
        <dbReference type="Proteomes" id="UP000728032"/>
    </source>
</evidence>
<dbReference type="InterPro" id="IPR025110">
    <property type="entry name" value="AMP-bd_C"/>
</dbReference>
<comment type="catalytic activity">
    <reaction evidence="7">
        <text>a very long-chain fatty acid + ATP + CoA = a very long-chain fatty acyl-CoA + AMP + diphosphate</text>
        <dbReference type="Rhea" id="RHEA:54536"/>
        <dbReference type="ChEBI" id="CHEBI:30616"/>
        <dbReference type="ChEBI" id="CHEBI:33019"/>
        <dbReference type="ChEBI" id="CHEBI:57287"/>
        <dbReference type="ChEBI" id="CHEBI:58950"/>
        <dbReference type="ChEBI" id="CHEBI:138261"/>
        <dbReference type="ChEBI" id="CHEBI:456215"/>
    </reaction>
    <physiologicalReaction direction="left-to-right" evidence="7">
        <dbReference type="Rhea" id="RHEA:54537"/>
    </physiologicalReaction>
</comment>
<accession>A0A7R9LSS7</accession>
<keyword evidence="2" id="KW-0436">Ligase</keyword>
<dbReference type="PANTHER" id="PTHR43107:SF15">
    <property type="entry name" value="FATTY ACID TRANSPORT PROTEIN 3, ISOFORM A"/>
    <property type="match status" value="1"/>
</dbReference>
<dbReference type="InterPro" id="IPR042099">
    <property type="entry name" value="ANL_N_sf"/>
</dbReference>
<dbReference type="SUPFAM" id="SSF56801">
    <property type="entry name" value="Acetyl-CoA synthetase-like"/>
    <property type="match status" value="1"/>
</dbReference>
<comment type="catalytic activity">
    <reaction evidence="9">
        <text>tetracosanoate + ATP + CoA = tetracosanoyl-CoA + AMP + diphosphate</text>
        <dbReference type="Rhea" id="RHEA:33639"/>
        <dbReference type="ChEBI" id="CHEBI:30616"/>
        <dbReference type="ChEBI" id="CHEBI:31014"/>
        <dbReference type="ChEBI" id="CHEBI:33019"/>
        <dbReference type="ChEBI" id="CHEBI:57287"/>
        <dbReference type="ChEBI" id="CHEBI:65052"/>
        <dbReference type="ChEBI" id="CHEBI:456215"/>
    </reaction>
    <physiologicalReaction direction="left-to-right" evidence="9">
        <dbReference type="Rhea" id="RHEA:33640"/>
    </physiologicalReaction>
</comment>
<dbReference type="EMBL" id="OC917442">
    <property type="protein sequence ID" value="CAD7647068.1"/>
    <property type="molecule type" value="Genomic_DNA"/>
</dbReference>
<dbReference type="Pfam" id="PF13193">
    <property type="entry name" value="AMP-binding_C"/>
    <property type="match status" value="1"/>
</dbReference>
<dbReference type="FunFam" id="3.30.300.30:FF:000002">
    <property type="entry name" value="Long-chain fatty acid transport protein 1"/>
    <property type="match status" value="1"/>
</dbReference>
<evidence type="ECO:0000256" key="9">
    <source>
        <dbReference type="ARBA" id="ARBA00048666"/>
    </source>
</evidence>
<keyword evidence="3" id="KW-0547">Nucleotide-binding</keyword>
<evidence type="ECO:0000259" key="10">
    <source>
        <dbReference type="Pfam" id="PF00501"/>
    </source>
</evidence>
<comment type="similarity">
    <text evidence="1">Belongs to the ATP-dependent AMP-binding enzyme family.</text>
</comment>
<name>A0A7R9LSS7_9ACAR</name>
<keyword evidence="13" id="KW-1185">Reference proteome</keyword>
<keyword evidence="5" id="KW-0067">ATP-binding</keyword>
<evidence type="ECO:0000313" key="12">
    <source>
        <dbReference type="EMBL" id="CAD7647068.1"/>
    </source>
</evidence>
<proteinExistence type="inferred from homology"/>
<dbReference type="AlphaFoldDB" id="A0A7R9LSS7"/>
<dbReference type="GO" id="GO:0005524">
    <property type="term" value="F:ATP binding"/>
    <property type="evidence" value="ECO:0007669"/>
    <property type="project" value="UniProtKB-KW"/>
</dbReference>
<organism evidence="12">
    <name type="scientific">Oppiella nova</name>
    <dbReference type="NCBI Taxonomy" id="334625"/>
    <lineage>
        <taxon>Eukaryota</taxon>
        <taxon>Metazoa</taxon>
        <taxon>Ecdysozoa</taxon>
        <taxon>Arthropoda</taxon>
        <taxon>Chelicerata</taxon>
        <taxon>Arachnida</taxon>
        <taxon>Acari</taxon>
        <taxon>Acariformes</taxon>
        <taxon>Sarcoptiformes</taxon>
        <taxon>Oribatida</taxon>
        <taxon>Brachypylina</taxon>
        <taxon>Oppioidea</taxon>
        <taxon>Oppiidae</taxon>
        <taxon>Oppiella</taxon>
    </lineage>
</organism>
<evidence type="ECO:0000256" key="4">
    <source>
        <dbReference type="ARBA" id="ARBA00022832"/>
    </source>
</evidence>
<reference evidence="12" key="1">
    <citation type="submission" date="2020-11" db="EMBL/GenBank/DDBJ databases">
        <authorList>
            <person name="Tran Van P."/>
        </authorList>
    </citation>
    <scope>NUCLEOTIDE SEQUENCE</scope>
</reference>
<feature type="domain" description="AMP-binding enzyme C-terminal" evidence="11">
    <location>
        <begin position="329"/>
        <end position="405"/>
    </location>
</feature>
<dbReference type="InterPro" id="IPR020845">
    <property type="entry name" value="AMP-binding_CS"/>
</dbReference>
<feature type="domain" description="AMP-dependent synthetase/ligase" evidence="10">
    <location>
        <begin position="34"/>
        <end position="256"/>
    </location>
</feature>
<dbReference type="InterPro" id="IPR045851">
    <property type="entry name" value="AMP-bd_C_sf"/>
</dbReference>
<dbReference type="GO" id="GO:0005324">
    <property type="term" value="F:long-chain fatty acid transmembrane transporter activity"/>
    <property type="evidence" value="ECO:0007669"/>
    <property type="project" value="TreeGrafter"/>
</dbReference>
<gene>
    <name evidence="12" type="ORF">ONB1V03_LOCUS6064</name>
</gene>
<keyword evidence="4" id="KW-0276">Fatty acid metabolism</keyword>
<evidence type="ECO:0000256" key="5">
    <source>
        <dbReference type="ARBA" id="ARBA00022840"/>
    </source>
</evidence>
<dbReference type="PANTHER" id="PTHR43107">
    <property type="entry name" value="LONG-CHAIN FATTY ACID TRANSPORT PROTEIN"/>
    <property type="match status" value="1"/>
</dbReference>
<dbReference type="GO" id="GO:0005789">
    <property type="term" value="C:endoplasmic reticulum membrane"/>
    <property type="evidence" value="ECO:0007669"/>
    <property type="project" value="TreeGrafter"/>
</dbReference>
<dbReference type="GO" id="GO:0005886">
    <property type="term" value="C:plasma membrane"/>
    <property type="evidence" value="ECO:0007669"/>
    <property type="project" value="TreeGrafter"/>
</dbReference>
<dbReference type="Gene3D" id="3.40.50.12780">
    <property type="entry name" value="N-terminal domain of ligase-like"/>
    <property type="match status" value="1"/>
</dbReference>
<dbReference type="InterPro" id="IPR000873">
    <property type="entry name" value="AMP-dep_synth/lig_dom"/>
</dbReference>